<evidence type="ECO:0000256" key="1">
    <source>
        <dbReference type="SAM" id="SignalP"/>
    </source>
</evidence>
<name>A0A7J6LN97_PERCH</name>
<feature type="signal peptide" evidence="1">
    <location>
        <begin position="1"/>
        <end position="17"/>
    </location>
</feature>
<keyword evidence="1" id="KW-0732">Signal</keyword>
<sequence>MVVFGIVALCLTFRCNAVLPSGRYVGQARRPYLKVGCAFYRTPKPFVTITVSCNPVIPESPMTLVDIIKVAGRSKEFSVKPNAENIGRMKDLTDRLNIMCPGRGFSAGDFVLYTEVNSGLAYDVDVNKTKVRLYLTI</sequence>
<gene>
    <name evidence="2" type="ORF">FOL47_007033</name>
</gene>
<feature type="chain" id="PRO_5029614838" evidence="1">
    <location>
        <begin position="18"/>
        <end position="137"/>
    </location>
</feature>
<organism evidence="2 3">
    <name type="scientific">Perkinsus chesapeaki</name>
    <name type="common">Clam parasite</name>
    <name type="synonym">Perkinsus andrewsi</name>
    <dbReference type="NCBI Taxonomy" id="330153"/>
    <lineage>
        <taxon>Eukaryota</taxon>
        <taxon>Sar</taxon>
        <taxon>Alveolata</taxon>
        <taxon>Perkinsozoa</taxon>
        <taxon>Perkinsea</taxon>
        <taxon>Perkinsida</taxon>
        <taxon>Perkinsidae</taxon>
        <taxon>Perkinsus</taxon>
    </lineage>
</organism>
<accession>A0A7J6LN97</accession>
<dbReference type="AlphaFoldDB" id="A0A7J6LN97"/>
<protein>
    <submittedName>
        <fullName evidence="2">Uncharacterized protein</fullName>
    </submittedName>
</protein>
<dbReference type="EMBL" id="JAAPAO010000401">
    <property type="protein sequence ID" value="KAF4660765.1"/>
    <property type="molecule type" value="Genomic_DNA"/>
</dbReference>
<reference evidence="2 3" key="1">
    <citation type="submission" date="2020-04" db="EMBL/GenBank/DDBJ databases">
        <title>Perkinsus chesapeaki whole genome sequence.</title>
        <authorList>
            <person name="Bogema D.R."/>
        </authorList>
    </citation>
    <scope>NUCLEOTIDE SEQUENCE [LARGE SCALE GENOMIC DNA]</scope>
    <source>
        <strain evidence="2">ATCC PRA-425</strain>
    </source>
</reference>
<keyword evidence="3" id="KW-1185">Reference proteome</keyword>
<evidence type="ECO:0000313" key="2">
    <source>
        <dbReference type="EMBL" id="KAF4660765.1"/>
    </source>
</evidence>
<proteinExistence type="predicted"/>
<comment type="caution">
    <text evidence="2">The sequence shown here is derived from an EMBL/GenBank/DDBJ whole genome shotgun (WGS) entry which is preliminary data.</text>
</comment>
<dbReference type="Proteomes" id="UP000591131">
    <property type="component" value="Unassembled WGS sequence"/>
</dbReference>
<evidence type="ECO:0000313" key="3">
    <source>
        <dbReference type="Proteomes" id="UP000591131"/>
    </source>
</evidence>